<accession>A0A0A8YHI2</accession>
<reference evidence="1" key="2">
    <citation type="journal article" date="2015" name="Data Brief">
        <title>Shoot transcriptome of the giant reed, Arundo donax.</title>
        <authorList>
            <person name="Barrero R.A."/>
            <person name="Guerrero F.D."/>
            <person name="Moolhuijzen P."/>
            <person name="Goolsby J.A."/>
            <person name="Tidwell J."/>
            <person name="Bellgard S.E."/>
            <person name="Bellgard M.I."/>
        </authorList>
    </citation>
    <scope>NUCLEOTIDE SEQUENCE</scope>
    <source>
        <tissue evidence="1">Shoot tissue taken approximately 20 cm above the soil surface</tissue>
    </source>
</reference>
<reference evidence="1" key="1">
    <citation type="submission" date="2014-09" db="EMBL/GenBank/DDBJ databases">
        <authorList>
            <person name="Magalhaes I.L.F."/>
            <person name="Oliveira U."/>
            <person name="Santos F.R."/>
            <person name="Vidigal T.H.D.A."/>
            <person name="Brescovit A.D."/>
            <person name="Santos A.J."/>
        </authorList>
    </citation>
    <scope>NUCLEOTIDE SEQUENCE</scope>
    <source>
        <tissue evidence="1">Shoot tissue taken approximately 20 cm above the soil surface</tissue>
    </source>
</reference>
<dbReference type="EMBL" id="GBRH01272965">
    <property type="protein sequence ID" value="JAD24930.1"/>
    <property type="molecule type" value="Transcribed_RNA"/>
</dbReference>
<sequence length="42" mass="4913">MCFLLLYTRGEERLMGVICASCYKKYCSLVCIIMSYICKCLF</sequence>
<organism evidence="1">
    <name type="scientific">Arundo donax</name>
    <name type="common">Giant reed</name>
    <name type="synonym">Donax arundinaceus</name>
    <dbReference type="NCBI Taxonomy" id="35708"/>
    <lineage>
        <taxon>Eukaryota</taxon>
        <taxon>Viridiplantae</taxon>
        <taxon>Streptophyta</taxon>
        <taxon>Embryophyta</taxon>
        <taxon>Tracheophyta</taxon>
        <taxon>Spermatophyta</taxon>
        <taxon>Magnoliopsida</taxon>
        <taxon>Liliopsida</taxon>
        <taxon>Poales</taxon>
        <taxon>Poaceae</taxon>
        <taxon>PACMAD clade</taxon>
        <taxon>Arundinoideae</taxon>
        <taxon>Arundineae</taxon>
        <taxon>Arundo</taxon>
    </lineage>
</organism>
<proteinExistence type="predicted"/>
<name>A0A0A8YHI2_ARUDO</name>
<dbReference type="AlphaFoldDB" id="A0A0A8YHI2"/>
<evidence type="ECO:0000313" key="1">
    <source>
        <dbReference type="EMBL" id="JAD24930.1"/>
    </source>
</evidence>
<protein>
    <submittedName>
        <fullName evidence="1">Uncharacterized protein</fullName>
    </submittedName>
</protein>